<comment type="pathway">
    <text evidence="1">Cofactor biosynthesis; thiamine diphosphate biosynthesis.</text>
</comment>
<keyword evidence="6" id="KW-1185">Reference proteome</keyword>
<evidence type="ECO:0000313" key="6">
    <source>
        <dbReference type="Proteomes" id="UP001589692"/>
    </source>
</evidence>
<dbReference type="Gene3D" id="3.30.9.10">
    <property type="entry name" value="D-Amino Acid Oxidase, subunit A, domain 2"/>
    <property type="match status" value="1"/>
</dbReference>
<dbReference type="Pfam" id="PF01266">
    <property type="entry name" value="DAO"/>
    <property type="match status" value="1"/>
</dbReference>
<evidence type="ECO:0000259" key="4">
    <source>
        <dbReference type="Pfam" id="PF01266"/>
    </source>
</evidence>
<dbReference type="NCBIfam" id="TIGR02352">
    <property type="entry name" value="thiamin_ThiO"/>
    <property type="match status" value="1"/>
</dbReference>
<dbReference type="InterPro" id="IPR006076">
    <property type="entry name" value="FAD-dep_OxRdtase"/>
</dbReference>
<evidence type="ECO:0000256" key="2">
    <source>
        <dbReference type="ARBA" id="ARBA00022977"/>
    </source>
</evidence>
<keyword evidence="2" id="KW-0784">Thiamine biosynthesis</keyword>
<keyword evidence="3 5" id="KW-0560">Oxidoreductase</keyword>
<gene>
    <name evidence="5" type="primary">thiO</name>
    <name evidence="5" type="ORF">ACFFP0_06010</name>
</gene>
<dbReference type="EC" id="1.4.3.19" evidence="5"/>
<comment type="caution">
    <text evidence="5">The sequence shown here is derived from an EMBL/GenBank/DDBJ whole genome shotgun (WGS) entry which is preliminary data.</text>
</comment>
<organism evidence="5 6">
    <name type="scientific">Rhizobium puerariae</name>
    <dbReference type="NCBI Taxonomy" id="1585791"/>
    <lineage>
        <taxon>Bacteria</taxon>
        <taxon>Pseudomonadati</taxon>
        <taxon>Pseudomonadota</taxon>
        <taxon>Alphaproteobacteria</taxon>
        <taxon>Hyphomicrobiales</taxon>
        <taxon>Rhizobiaceae</taxon>
        <taxon>Rhizobium/Agrobacterium group</taxon>
        <taxon>Rhizobium</taxon>
    </lineage>
</organism>
<protein>
    <submittedName>
        <fullName evidence="5">Glycine oxidase ThiO</fullName>
        <ecNumber evidence="5">1.4.3.19</ecNumber>
    </submittedName>
</protein>
<dbReference type="GO" id="GO:0043799">
    <property type="term" value="F:glycine oxidase activity"/>
    <property type="evidence" value="ECO:0007669"/>
    <property type="project" value="UniProtKB-EC"/>
</dbReference>
<evidence type="ECO:0000313" key="5">
    <source>
        <dbReference type="EMBL" id="MFB9948395.1"/>
    </source>
</evidence>
<dbReference type="PANTHER" id="PTHR13847">
    <property type="entry name" value="SARCOSINE DEHYDROGENASE-RELATED"/>
    <property type="match status" value="1"/>
</dbReference>
<dbReference type="RefSeq" id="WP_377258724.1">
    <property type="nucleotide sequence ID" value="NZ_JBHMAA010000008.1"/>
</dbReference>
<dbReference type="EMBL" id="JBHMAA010000008">
    <property type="protein sequence ID" value="MFB9948395.1"/>
    <property type="molecule type" value="Genomic_DNA"/>
</dbReference>
<accession>A0ABV6ACS4</accession>
<dbReference type="Proteomes" id="UP001589692">
    <property type="component" value="Unassembled WGS sequence"/>
</dbReference>
<evidence type="ECO:0000256" key="3">
    <source>
        <dbReference type="ARBA" id="ARBA00023002"/>
    </source>
</evidence>
<dbReference type="InterPro" id="IPR012727">
    <property type="entry name" value="Gly_oxidase_ThiO"/>
</dbReference>
<feature type="domain" description="FAD dependent oxidoreductase" evidence="4">
    <location>
        <begin position="3"/>
        <end position="314"/>
    </location>
</feature>
<proteinExistence type="predicted"/>
<dbReference type="SUPFAM" id="SSF54373">
    <property type="entry name" value="FAD-linked reductases, C-terminal domain"/>
    <property type="match status" value="1"/>
</dbReference>
<dbReference type="Gene3D" id="3.50.50.60">
    <property type="entry name" value="FAD/NAD(P)-binding domain"/>
    <property type="match status" value="1"/>
</dbReference>
<evidence type="ECO:0000256" key="1">
    <source>
        <dbReference type="ARBA" id="ARBA00004948"/>
    </source>
</evidence>
<sequence>MRILVRGAGVAGLAVARELVARGCAVEIAERGASVGAGASWLAGGMLAPWCEMESADARVLSEGLSAADWWDAATPGQVVRKGTLVVAPQRDMAELARFASRTSGYEWLDEEAIAGLEPALAGRFRKGLHFREEAHLDPRQALQALYRSLEAEGVRFRFGAPGDLSGRGYDRVIDCTGSAAIGQVGALRGVRGEMLYLRTEEIALSRPVRLLHPRHPVYIVPRGDARFMVGATMIESEADGPPSARSLMELLNAAYALHPAFGEAQVVETGAGVRPAFADNFPRLLDIGQTLHVNGLYRHGFLLAPAMARQVADGLATPRMTQALTGAML</sequence>
<reference evidence="5 6" key="1">
    <citation type="submission" date="2024-09" db="EMBL/GenBank/DDBJ databases">
        <authorList>
            <person name="Sun Q."/>
            <person name="Mori K."/>
        </authorList>
    </citation>
    <scope>NUCLEOTIDE SEQUENCE [LARGE SCALE GENOMIC DNA]</scope>
    <source>
        <strain evidence="5 6">TBRC 4938</strain>
    </source>
</reference>
<dbReference type="PANTHER" id="PTHR13847:SF289">
    <property type="entry name" value="GLYCINE OXIDASE"/>
    <property type="match status" value="1"/>
</dbReference>
<dbReference type="InterPro" id="IPR036188">
    <property type="entry name" value="FAD/NAD-bd_sf"/>
</dbReference>
<dbReference type="SUPFAM" id="SSF51971">
    <property type="entry name" value="Nucleotide-binding domain"/>
    <property type="match status" value="1"/>
</dbReference>
<name>A0ABV6ACS4_9HYPH</name>